<dbReference type="SUPFAM" id="SSF49482">
    <property type="entry name" value="Aromatic compound dioxygenase"/>
    <property type="match status" value="1"/>
</dbReference>
<evidence type="ECO:0000259" key="2">
    <source>
        <dbReference type="Pfam" id="PF00775"/>
    </source>
</evidence>
<dbReference type="RefSeq" id="WP_183625413.1">
    <property type="nucleotide sequence ID" value="NZ_JACIDX010000007.1"/>
</dbReference>
<dbReference type="InterPro" id="IPR015889">
    <property type="entry name" value="Intradiol_dOase_core"/>
</dbReference>
<dbReference type="GO" id="GO:0016702">
    <property type="term" value="F:oxidoreductase activity, acting on single donors with incorporation of molecular oxygen, incorporation of two atoms of oxygen"/>
    <property type="evidence" value="ECO:0007669"/>
    <property type="project" value="InterPro"/>
</dbReference>
<evidence type="ECO:0000256" key="1">
    <source>
        <dbReference type="SAM" id="MobiDB-lite"/>
    </source>
</evidence>
<dbReference type="PROSITE" id="PS51318">
    <property type="entry name" value="TAT"/>
    <property type="match status" value="1"/>
</dbReference>
<proteinExistence type="predicted"/>
<protein>
    <submittedName>
        <fullName evidence="3">Protocatechuate 3,4-dioxygenase beta subunit</fullName>
    </submittedName>
</protein>
<dbReference type="GO" id="GO:0008199">
    <property type="term" value="F:ferric iron binding"/>
    <property type="evidence" value="ECO:0007669"/>
    <property type="project" value="InterPro"/>
</dbReference>
<keyword evidence="4" id="KW-1185">Reference proteome</keyword>
<dbReference type="Gene3D" id="2.60.130.10">
    <property type="entry name" value="Aromatic compound dioxygenase"/>
    <property type="match status" value="1"/>
</dbReference>
<keyword evidence="3" id="KW-0223">Dioxygenase</keyword>
<dbReference type="InterPro" id="IPR000627">
    <property type="entry name" value="Intradiol_dOase_C"/>
</dbReference>
<reference evidence="3 4" key="1">
    <citation type="submission" date="2020-08" db="EMBL/GenBank/DDBJ databases">
        <title>Genomic Encyclopedia of Type Strains, Phase IV (KMG-IV): sequencing the most valuable type-strain genomes for metagenomic binning, comparative biology and taxonomic classification.</title>
        <authorList>
            <person name="Goeker M."/>
        </authorList>
    </citation>
    <scope>NUCLEOTIDE SEQUENCE [LARGE SCALE GENOMIC DNA]</scope>
    <source>
        <strain evidence="3 4">DSM 27057</strain>
    </source>
</reference>
<comment type="caution">
    <text evidence="3">The sequence shown here is derived from an EMBL/GenBank/DDBJ whole genome shotgun (WGS) entry which is preliminary data.</text>
</comment>
<accession>A0A7W6G7S7</accession>
<feature type="region of interest" description="Disordered" evidence="1">
    <location>
        <begin position="229"/>
        <end position="281"/>
    </location>
</feature>
<dbReference type="AlphaFoldDB" id="A0A7W6G7S7"/>
<dbReference type="EMBL" id="JACIDX010000007">
    <property type="protein sequence ID" value="MBB3955272.1"/>
    <property type="molecule type" value="Genomic_DNA"/>
</dbReference>
<name>A0A7W6G7S7_9SPHN</name>
<dbReference type="Pfam" id="PF00775">
    <property type="entry name" value="Dioxygenase_C"/>
    <property type="match status" value="1"/>
</dbReference>
<gene>
    <name evidence="3" type="ORF">GGR38_002224</name>
</gene>
<evidence type="ECO:0000313" key="4">
    <source>
        <dbReference type="Proteomes" id="UP000548867"/>
    </source>
</evidence>
<dbReference type="PANTHER" id="PTHR34315">
    <property type="match status" value="1"/>
</dbReference>
<sequence>MPTSLSRRGVIATGIIGAGAVSMARAAPTPKNAAPDNICLIHPDTVDGPYYEDKPIIRRDITEGRKGIPLELRVRVVDAQCRPVKGARVDAWQADAQGIYSDFPNQGDDLDIATPGETFLRGTQMSDEAGWVTFNTIYPGWYRGRTAHIHFKIYIGGRTRLTSQIFFPDALNEWIYLNVPDYKRPLLRDTINVTDWIMAEATRNAVAQVKEEADRYVATMTFGVNPLATPAPGEKMPCPTDGSKCVPAPGVPPKGDDRIAALVPSAENGRRPRAQKPPLPR</sequence>
<keyword evidence="3" id="KW-0560">Oxidoreductase</keyword>
<dbReference type="PANTHER" id="PTHR34315:SF1">
    <property type="entry name" value="INTRADIOL RING-CLEAVAGE DIOXYGENASES DOMAIN-CONTAINING PROTEIN-RELATED"/>
    <property type="match status" value="1"/>
</dbReference>
<evidence type="ECO:0000313" key="3">
    <source>
        <dbReference type="EMBL" id="MBB3955272.1"/>
    </source>
</evidence>
<dbReference type="InterPro" id="IPR006311">
    <property type="entry name" value="TAT_signal"/>
</dbReference>
<dbReference type="Proteomes" id="UP000548867">
    <property type="component" value="Unassembled WGS sequence"/>
</dbReference>
<organism evidence="3 4">
    <name type="scientific">Novosphingobium sediminicola</name>
    <dbReference type="NCBI Taxonomy" id="563162"/>
    <lineage>
        <taxon>Bacteria</taxon>
        <taxon>Pseudomonadati</taxon>
        <taxon>Pseudomonadota</taxon>
        <taxon>Alphaproteobacteria</taxon>
        <taxon>Sphingomonadales</taxon>
        <taxon>Sphingomonadaceae</taxon>
        <taxon>Novosphingobium</taxon>
    </lineage>
</organism>
<feature type="domain" description="Intradiol ring-cleavage dioxygenases" evidence="2">
    <location>
        <begin position="52"/>
        <end position="169"/>
    </location>
</feature>